<protein>
    <submittedName>
        <fullName evidence="1">Uncharacterized protein</fullName>
    </submittedName>
</protein>
<dbReference type="AlphaFoldDB" id="A0A448XN47"/>
<organism evidence="1 2">
    <name type="scientific">Protopolystoma xenopodis</name>
    <dbReference type="NCBI Taxonomy" id="117903"/>
    <lineage>
        <taxon>Eukaryota</taxon>
        <taxon>Metazoa</taxon>
        <taxon>Spiralia</taxon>
        <taxon>Lophotrochozoa</taxon>
        <taxon>Platyhelminthes</taxon>
        <taxon>Monogenea</taxon>
        <taxon>Polyopisthocotylea</taxon>
        <taxon>Polystomatidea</taxon>
        <taxon>Polystomatidae</taxon>
        <taxon>Protopolystoma</taxon>
    </lineage>
</organism>
<keyword evidence="2" id="KW-1185">Reference proteome</keyword>
<evidence type="ECO:0000313" key="1">
    <source>
        <dbReference type="EMBL" id="VEL40726.1"/>
    </source>
</evidence>
<sequence length="72" mass="8033">MVQLRLREAHLAGNCPCREVSPRYHAAFVAGERISQLSRETDGLLETLGQLRLQIKSSQSSEARSGEHRLTS</sequence>
<comment type="caution">
    <text evidence="1">The sequence shown here is derived from an EMBL/GenBank/DDBJ whole genome shotgun (WGS) entry which is preliminary data.</text>
</comment>
<reference evidence="1" key="1">
    <citation type="submission" date="2018-11" db="EMBL/GenBank/DDBJ databases">
        <authorList>
            <consortium name="Pathogen Informatics"/>
        </authorList>
    </citation>
    <scope>NUCLEOTIDE SEQUENCE</scope>
</reference>
<proteinExistence type="predicted"/>
<gene>
    <name evidence="1" type="ORF">PXEA_LOCUS34166</name>
</gene>
<name>A0A448XN47_9PLAT</name>
<evidence type="ECO:0000313" key="2">
    <source>
        <dbReference type="Proteomes" id="UP000784294"/>
    </source>
</evidence>
<dbReference type="Proteomes" id="UP000784294">
    <property type="component" value="Unassembled WGS sequence"/>
</dbReference>
<accession>A0A448XN47</accession>
<dbReference type="EMBL" id="CAAALY010266143">
    <property type="protein sequence ID" value="VEL40726.1"/>
    <property type="molecule type" value="Genomic_DNA"/>
</dbReference>